<dbReference type="SUPFAM" id="SSF140924">
    <property type="entry name" value="Duffy binding domain-like"/>
    <property type="match status" value="1"/>
</dbReference>
<dbReference type="Gene3D" id="1.20.1310.20">
    <property type="entry name" value="Duffy-antigen binding domain"/>
    <property type="match status" value="1"/>
</dbReference>
<name>Q1L094_PLAFA</name>
<protein>
    <submittedName>
        <fullName evidence="2">EMP1 variant surface antigen</fullName>
    </submittedName>
</protein>
<reference evidence="2" key="1">
    <citation type="journal article" date="2006" name="Infect. Immun.">
        <title>Transcribed var genes associated with placental malaria in Malawian women.</title>
        <authorList>
            <person name="Duffy M.F."/>
            <person name="Caragounis A."/>
            <person name="Noviyanti R."/>
            <person name="Kyriacou H.M."/>
            <person name="Choong E.K."/>
            <person name="Boysen K."/>
            <person name="Healer J."/>
            <person name="Rowe J.A."/>
            <person name="Molyneux M.E."/>
            <person name="Brown G.V."/>
            <person name="Rogerson S.J."/>
        </authorList>
    </citation>
    <scope>NUCLEOTIDE SEQUENCE</scope>
    <source>
        <strain evidence="2">Mplc178-1</strain>
    </source>
</reference>
<dbReference type="GO" id="GO:0016020">
    <property type="term" value="C:membrane"/>
    <property type="evidence" value="ECO:0007669"/>
    <property type="project" value="InterPro"/>
</dbReference>
<gene>
    <name evidence="2" type="primary">var</name>
</gene>
<feature type="domain" description="Duffy-antigen binding" evidence="1">
    <location>
        <begin position="6"/>
        <end position="140"/>
    </location>
</feature>
<organism evidence="2">
    <name type="scientific">Plasmodium falciparum</name>
    <name type="common">malaria parasite P. falciparum</name>
    <dbReference type="NCBI Taxonomy" id="5833"/>
    <lineage>
        <taxon>Eukaryota</taxon>
        <taxon>Sar</taxon>
        <taxon>Alveolata</taxon>
        <taxon>Apicomplexa</taxon>
        <taxon>Aconoidasida</taxon>
        <taxon>Haemosporida</taxon>
        <taxon>Plasmodiidae</taxon>
        <taxon>Plasmodium</taxon>
        <taxon>Plasmodium (Laverania)</taxon>
    </lineage>
</organism>
<sequence>VHFLQQLNNPTEQSLRDAFIKCAANETFFLWDRYKKDKNGGDAHETLNNGIIPEEFMRQMFYTFGDYRDIFLGKDIGNYVNSINEKINAVFQKIGPKTPDKQNGISPKWWWDEYAPAIWQGMLCGLSYASNNKDTVKNTLTHNYRYKTATFSDDASAPTLSKFAE</sequence>
<dbReference type="Pfam" id="PF05424">
    <property type="entry name" value="Duffy_binding"/>
    <property type="match status" value="1"/>
</dbReference>
<evidence type="ECO:0000259" key="1">
    <source>
        <dbReference type="Pfam" id="PF05424"/>
    </source>
</evidence>
<feature type="non-terminal residue" evidence="2">
    <location>
        <position position="165"/>
    </location>
</feature>
<dbReference type="InterPro" id="IPR008602">
    <property type="entry name" value="Duffy-antigen-binding"/>
</dbReference>
<dbReference type="AlphaFoldDB" id="Q1L094"/>
<dbReference type="GO" id="GO:0046789">
    <property type="term" value="F:host cell surface receptor binding"/>
    <property type="evidence" value="ECO:0007669"/>
    <property type="project" value="InterPro"/>
</dbReference>
<dbReference type="EMBL" id="DQ286623">
    <property type="protein sequence ID" value="ABB88683.1"/>
    <property type="molecule type" value="mRNA"/>
</dbReference>
<proteinExistence type="evidence at transcript level"/>
<dbReference type="InterPro" id="IPR042202">
    <property type="entry name" value="Duffy-ag-bd_sf"/>
</dbReference>
<accession>Q1L094</accession>
<feature type="non-terminal residue" evidence="2">
    <location>
        <position position="1"/>
    </location>
</feature>
<evidence type="ECO:0000313" key="2">
    <source>
        <dbReference type="EMBL" id="ABB88683.1"/>
    </source>
</evidence>